<feature type="region of interest" description="Disordered" evidence="2">
    <location>
        <begin position="892"/>
        <end position="914"/>
    </location>
</feature>
<comment type="caution">
    <text evidence="4">The sequence shown here is derived from an EMBL/GenBank/DDBJ whole genome shotgun (WGS) entry which is preliminary data.</text>
</comment>
<feature type="repeat" description="ANK" evidence="1">
    <location>
        <begin position="1480"/>
        <end position="1513"/>
    </location>
</feature>
<feature type="region of interest" description="Disordered" evidence="2">
    <location>
        <begin position="471"/>
        <end position="514"/>
    </location>
</feature>
<dbReference type="CDD" id="cd17728">
    <property type="entry name" value="BRCT_TopBP1_rpt8"/>
    <property type="match status" value="1"/>
</dbReference>
<feature type="repeat" description="ANK" evidence="1">
    <location>
        <begin position="1514"/>
        <end position="1536"/>
    </location>
</feature>
<dbReference type="InterPro" id="IPR036770">
    <property type="entry name" value="Ankyrin_rpt-contain_sf"/>
</dbReference>
<dbReference type="Gene3D" id="3.40.50.10190">
    <property type="entry name" value="BRCT domain"/>
    <property type="match status" value="2"/>
</dbReference>
<feature type="domain" description="BRCT" evidence="3">
    <location>
        <begin position="1"/>
        <end position="81"/>
    </location>
</feature>
<keyword evidence="1" id="KW-0040">ANK repeat</keyword>
<feature type="region of interest" description="Disordered" evidence="2">
    <location>
        <begin position="390"/>
        <end position="446"/>
    </location>
</feature>
<dbReference type="Pfam" id="PF16770">
    <property type="entry name" value="RTT107_BRCT_5"/>
    <property type="match status" value="1"/>
</dbReference>
<dbReference type="SUPFAM" id="SSF52113">
    <property type="entry name" value="BRCT domain"/>
    <property type="match status" value="1"/>
</dbReference>
<dbReference type="InterPro" id="IPR036420">
    <property type="entry name" value="BRCT_dom_sf"/>
</dbReference>
<feature type="compositionally biased region" description="Polar residues" evidence="2">
    <location>
        <begin position="959"/>
        <end position="968"/>
    </location>
</feature>
<gene>
    <name evidence="4" type="ORF">V1264_023978</name>
</gene>
<evidence type="ECO:0000256" key="2">
    <source>
        <dbReference type="SAM" id="MobiDB-lite"/>
    </source>
</evidence>
<feature type="compositionally biased region" description="Polar residues" evidence="2">
    <location>
        <begin position="479"/>
        <end position="489"/>
    </location>
</feature>
<dbReference type="Pfam" id="PF00023">
    <property type="entry name" value="Ank"/>
    <property type="match status" value="1"/>
</dbReference>
<feature type="repeat" description="ANK" evidence="1">
    <location>
        <begin position="1566"/>
        <end position="1588"/>
    </location>
</feature>
<feature type="compositionally biased region" description="Basic and acidic residues" evidence="2">
    <location>
        <begin position="1453"/>
        <end position="1463"/>
    </location>
</feature>
<feature type="compositionally biased region" description="Basic residues" evidence="2">
    <location>
        <begin position="969"/>
        <end position="978"/>
    </location>
</feature>
<dbReference type="GO" id="GO:0035861">
    <property type="term" value="C:site of double-strand break"/>
    <property type="evidence" value="ECO:0007669"/>
    <property type="project" value="TreeGrafter"/>
</dbReference>
<keyword evidence="5" id="KW-1185">Reference proteome</keyword>
<dbReference type="PROSITE" id="PS50172">
    <property type="entry name" value="BRCT"/>
    <property type="match status" value="1"/>
</dbReference>
<feature type="compositionally biased region" description="Low complexity" evidence="2">
    <location>
        <begin position="599"/>
        <end position="655"/>
    </location>
</feature>
<dbReference type="GO" id="GO:0006974">
    <property type="term" value="P:DNA damage response"/>
    <property type="evidence" value="ECO:0007669"/>
    <property type="project" value="TreeGrafter"/>
</dbReference>
<organism evidence="4 5">
    <name type="scientific">Littorina saxatilis</name>
    <dbReference type="NCBI Taxonomy" id="31220"/>
    <lineage>
        <taxon>Eukaryota</taxon>
        <taxon>Metazoa</taxon>
        <taxon>Spiralia</taxon>
        <taxon>Lophotrochozoa</taxon>
        <taxon>Mollusca</taxon>
        <taxon>Gastropoda</taxon>
        <taxon>Caenogastropoda</taxon>
        <taxon>Littorinimorpha</taxon>
        <taxon>Littorinoidea</taxon>
        <taxon>Littorinidae</taxon>
        <taxon>Littorina</taxon>
    </lineage>
</organism>
<dbReference type="SUPFAM" id="SSF48403">
    <property type="entry name" value="Ankyrin repeat"/>
    <property type="match status" value="1"/>
</dbReference>
<feature type="region of interest" description="Disordered" evidence="2">
    <location>
        <begin position="599"/>
        <end position="668"/>
    </location>
</feature>
<dbReference type="InterPro" id="IPR049936">
    <property type="entry name" value="TopBP1_BRCT_8"/>
</dbReference>
<feature type="compositionally biased region" description="Basic and acidic residues" evidence="2">
    <location>
        <begin position="1711"/>
        <end position="1725"/>
    </location>
</feature>
<name>A0AAN9BCV3_9CAEN</name>
<dbReference type="SMART" id="SM00248">
    <property type="entry name" value="ANK"/>
    <property type="match status" value="3"/>
</dbReference>
<dbReference type="PANTHER" id="PTHR46677">
    <property type="entry name" value="SMC5-SMC6 COMPLEX LOCALIZATION FACTOR PROTEIN 1"/>
    <property type="match status" value="1"/>
</dbReference>
<dbReference type="Gene3D" id="1.25.40.20">
    <property type="entry name" value="Ankyrin repeat-containing domain"/>
    <property type="match status" value="1"/>
</dbReference>
<feature type="compositionally biased region" description="Low complexity" evidence="2">
    <location>
        <begin position="490"/>
        <end position="514"/>
    </location>
</feature>
<dbReference type="InterPro" id="IPR002110">
    <property type="entry name" value="Ankyrin_rpt"/>
</dbReference>
<proteinExistence type="predicted"/>
<evidence type="ECO:0000313" key="5">
    <source>
        <dbReference type="Proteomes" id="UP001374579"/>
    </source>
</evidence>
<feature type="compositionally biased region" description="Polar residues" evidence="2">
    <location>
        <begin position="236"/>
        <end position="249"/>
    </location>
</feature>
<dbReference type="InterPro" id="IPR042479">
    <property type="entry name" value="Slf1"/>
</dbReference>
<dbReference type="EMBL" id="JBAMIC010000011">
    <property type="protein sequence ID" value="KAK7101140.1"/>
    <property type="molecule type" value="Genomic_DNA"/>
</dbReference>
<sequence>MITTVSNEDRNEFGKHIKKLGAAFCNDLKFQSNTTHVVCGKLSRSEKFLGALILGRWVVRPQYITASLRAGKWLDEVDYEWSSLEAGHDQTLAVAAKRNRWRASNSTEKIFTDWQAAVALSDAKRQSVYKRLLVLGGAKVCDVKLPVKDPFKYSDCLTYLFVDETTAPLTQSLQDMGVMCLCADYISDFIVLHPSPDPMDYLQLVNAGHQPPNNSPHLGPGQSADRSITLGGSGCENASTATRDSTAVDQNHRDDEMLVFSQVPSQRASALRLAGGDTEDEMLVFSQVQSQKASALRSAGGDTEDEMLVLSQCPSAQKSYSATSNDDSELEVLDQTEFRAKTPEVIDISTDDDEIIFVSDSCTSAGSTSTAGVNGRVDDWAIFQFDSKRTPSGCAKKSPQKTGTGDRTALVKSELSSPKRKRPAAAVGSSPSKGKKARTPTKSCREVSAENGDLWLTLDADSDQLMLISGTTGRGTKGGQSATVTSAKCTETSSVATTSSTPSKSATSSYTKRTSASATKSKSLICSSSLSSASSLSSVWPTAATPSKPAASSHPPSTPAAAASATKSKSSACSSSSSRLSSSQPTNFVVKSKAFAHASSQLSSSQPANSASKSKTSARSSSRLSSSQPTNSAAKSKNPARSSSSSLISSSQPASSRKRKAKDDDDDSDCVITVWDHKKELERMSRDVTKDPTKQSLVSTSAKKVQRSLRDWFSSSGKENDGTEVLTKELNAMSKVKRESAKQFQSKSDNLQKRTAEQNLVLSKQSVTECTKQSTTKSTVVLQQLALEDHASSSTSSVHKPERASQSISQKKCTPVSASQVSMQKQCAPRCEPDTTVQKQTVAVCVQEQSSSDVVAEVAMQEETSADVAPLVSVKRRTAPESTSHLLEQIAPRKDSALGASPSNKPRTESNKSSVACVEGVSGLGTSQSLSSVDTATLPIPAALAGVSDPLPLRHPVSTRVTPVNSSVKRIRNSRGKPHAVLSPRPQNNTRIGRRTRNQTDRMSKFLATVSRKRKTSNQVPDKAENTSEAGSPLKLETKTVPAKRVKTVRGLSRKLAVENLLQNSEPDSNVEKTKSAIATVSNLVQEISTTASEVRQRNSNPASSMEKRVSGNALISVSRQKEIKDSSAFSPGEMGWRTIPESLNQIMSGCVDDSDFQSAICTVMSVRTSSPSVEMVKHLVTVIKKADKVNLVDQGLAVLNAWLDKYPPVTPGLRTVYEKGLALDSWETFRTILQDAVCEAEVEEDLDDSKSASGPRALLILRIVVKALEKNFHQFMQNASRQGRIQCLVIRSLWSPSYQVYPNGRTRDLLLFLETALKHLDTPQSCWQELVKLVSMATQCCHLVDNNWQYTAGGLVDRCSSAMVRDLTQAISGGGISSSRQLQQVLSCVSPPWLLRQVSAVLLEEYDDYLVPGGLTSGPVTLQNIVSKFFFLLPKLSAQSKSVNVSPRKKVKKEDSVKDENKAPPAGLTADKINKKNHKGETMLHRAAIKNNISLLKQLLSVPGVDVNAQDYAGWTPLHEACNHGNTECARALLKFVPCATLHSFFQSGKRGKLRKVDLTLANEEGITALHDAVMSNQIAVVKLLLKYRGSSLLTAKTTLGCTPLDVATTEEMRQVLNRDSLDASLSLDFSLSQESFTQDMDSKERESVPSSFMYREVLDSSAIPDNNSGPGSSTSSGTQLSALLEESRRFLTLLTFLLTSHIQVQKQERRMQQKRQEQQEEKQQQGQKQAEDFEERELKFHAQSLRRHMKKITTEEVFNGLTLQLTLIETLLVNCGAH</sequence>
<feature type="region of interest" description="Disordered" evidence="2">
    <location>
        <begin position="1444"/>
        <end position="1472"/>
    </location>
</feature>
<feature type="region of interest" description="Disordered" evidence="2">
    <location>
        <begin position="789"/>
        <end position="815"/>
    </location>
</feature>
<evidence type="ECO:0000313" key="4">
    <source>
        <dbReference type="EMBL" id="KAK7101140.1"/>
    </source>
</evidence>
<dbReference type="Pfam" id="PF12796">
    <property type="entry name" value="Ank_2"/>
    <property type="match status" value="1"/>
</dbReference>
<accession>A0AAN9BCV3</accession>
<feature type="region of interest" description="Disordered" evidence="2">
    <location>
        <begin position="207"/>
        <end position="250"/>
    </location>
</feature>
<dbReference type="PROSITE" id="PS50297">
    <property type="entry name" value="ANK_REP_REGION"/>
    <property type="match status" value="3"/>
</dbReference>
<protein>
    <recommendedName>
        <fullName evidence="3">BRCT domain-containing protein</fullName>
    </recommendedName>
</protein>
<feature type="region of interest" description="Disordered" evidence="2">
    <location>
        <begin position="1011"/>
        <end position="1038"/>
    </location>
</feature>
<dbReference type="PROSITE" id="PS50088">
    <property type="entry name" value="ANK_REPEAT"/>
    <property type="match status" value="3"/>
</dbReference>
<reference evidence="4 5" key="1">
    <citation type="submission" date="2024-02" db="EMBL/GenBank/DDBJ databases">
        <title>Chromosome-scale genome assembly of the rough periwinkle Littorina saxatilis.</title>
        <authorList>
            <person name="De Jode A."/>
            <person name="Faria R."/>
            <person name="Formenti G."/>
            <person name="Sims Y."/>
            <person name="Smith T.P."/>
            <person name="Tracey A."/>
            <person name="Wood J.M.D."/>
            <person name="Zagrodzka Z.B."/>
            <person name="Johannesson K."/>
            <person name="Butlin R.K."/>
            <person name="Leder E.H."/>
        </authorList>
    </citation>
    <scope>NUCLEOTIDE SEQUENCE [LARGE SCALE GENOMIC DNA]</scope>
    <source>
        <strain evidence="4">Snail1</strain>
        <tissue evidence="4">Muscle</tissue>
    </source>
</reference>
<dbReference type="CDD" id="cd17738">
    <property type="entry name" value="BRCT_TopBP1_rpt7"/>
    <property type="match status" value="1"/>
</dbReference>
<dbReference type="PANTHER" id="PTHR46677:SF1">
    <property type="entry name" value="SMC5-SMC6 COMPLEX LOCALIZATION FACTOR PROTEIN 1"/>
    <property type="match status" value="1"/>
</dbReference>
<feature type="region of interest" description="Disordered" evidence="2">
    <location>
        <begin position="1711"/>
        <end position="1735"/>
    </location>
</feature>
<evidence type="ECO:0000256" key="1">
    <source>
        <dbReference type="PROSITE-ProRule" id="PRU00023"/>
    </source>
</evidence>
<feature type="region of interest" description="Disordered" evidence="2">
    <location>
        <begin position="537"/>
        <end position="567"/>
    </location>
</feature>
<dbReference type="GO" id="GO:2000781">
    <property type="term" value="P:positive regulation of double-strand break repair"/>
    <property type="evidence" value="ECO:0007669"/>
    <property type="project" value="InterPro"/>
</dbReference>
<evidence type="ECO:0000259" key="3">
    <source>
        <dbReference type="PROSITE" id="PS50172"/>
    </source>
</evidence>
<feature type="region of interest" description="Disordered" evidence="2">
    <location>
        <begin position="956"/>
        <end position="992"/>
    </location>
</feature>
<dbReference type="Proteomes" id="UP001374579">
    <property type="component" value="Unassembled WGS sequence"/>
</dbReference>
<dbReference type="GO" id="GO:0005634">
    <property type="term" value="C:nucleus"/>
    <property type="evidence" value="ECO:0007669"/>
    <property type="project" value="TreeGrafter"/>
</dbReference>
<dbReference type="InterPro" id="IPR001357">
    <property type="entry name" value="BRCT_dom"/>
</dbReference>
<dbReference type="GO" id="GO:1990166">
    <property type="term" value="P:protein localization to site of double-strand break"/>
    <property type="evidence" value="ECO:0007669"/>
    <property type="project" value="TreeGrafter"/>
</dbReference>
<feature type="compositionally biased region" description="Polar residues" evidence="2">
    <location>
        <begin position="792"/>
        <end position="815"/>
    </location>
</feature>